<accession>A0A495J8Q9</accession>
<dbReference type="Pfam" id="PF03929">
    <property type="entry name" value="PepSY_TM"/>
    <property type="match status" value="1"/>
</dbReference>
<feature type="transmembrane region" description="Helical" evidence="1">
    <location>
        <begin position="260"/>
        <end position="281"/>
    </location>
</feature>
<feature type="transmembrane region" description="Helical" evidence="1">
    <location>
        <begin position="207"/>
        <end position="232"/>
    </location>
</feature>
<keyword evidence="3" id="KW-1185">Reference proteome</keyword>
<proteinExistence type="predicted"/>
<dbReference type="RefSeq" id="WP_121201149.1">
    <property type="nucleotide sequence ID" value="NZ_RBKU01000001.1"/>
</dbReference>
<evidence type="ECO:0000256" key="1">
    <source>
        <dbReference type="SAM" id="Phobius"/>
    </source>
</evidence>
<keyword evidence="1 2" id="KW-0812">Transmembrane</keyword>
<dbReference type="EMBL" id="RBKU01000001">
    <property type="protein sequence ID" value="RKR85071.1"/>
    <property type="molecule type" value="Genomic_DNA"/>
</dbReference>
<keyword evidence="1" id="KW-1133">Transmembrane helix</keyword>
<sequence length="478" mass="55009">MKSSFYKWHRILGLTALVPVIFWTLSGLSHPFMSNWFRPFIPNEVFRPLTQQQMKPALSIQQVMDQNHLTELRNFGLVHFNNGTFYQILNRDSTYQYYSAADGKLSPYGDKRYAIYLARYFTQDSVSAIKNVEVQTGFDGQYQPINHLLPVWKISFERPDGMDVYVETSQSRLGTFNNNTRKWMLWLFDEFHTWRFLAALGGESFRIIVLMVVVAIMLLSLMSGITVYALFWKKFKQIQQQRKANGTAQKRFLHRYHRQLGLWVSFVMLTFTVSGAFHLYVKLYNLQPRHAQFEQLIGRRQLALSNLNLPVPDSTIKKVSIAKFNDSVYYQVLNHKKEVLYINTATGAQLTNGDKTFAASLSSFYNNGSNKTSIAKGNIIVTPVKQFDNEYGFINKRLPVQKVHYPNGENWYIETTTAKLAAKVAGIDRAEGLSFIFLHKYFGMSWAGKNIRDVVSMLAALGVLVVSLFGFASFIKNK</sequence>
<organism evidence="2 3">
    <name type="scientific">Mucilaginibacter gracilis</name>
    <dbReference type="NCBI Taxonomy" id="423350"/>
    <lineage>
        <taxon>Bacteria</taxon>
        <taxon>Pseudomonadati</taxon>
        <taxon>Bacteroidota</taxon>
        <taxon>Sphingobacteriia</taxon>
        <taxon>Sphingobacteriales</taxon>
        <taxon>Sphingobacteriaceae</taxon>
        <taxon>Mucilaginibacter</taxon>
    </lineage>
</organism>
<dbReference type="Proteomes" id="UP000268007">
    <property type="component" value="Unassembled WGS sequence"/>
</dbReference>
<name>A0A495J8Q9_9SPHI</name>
<feature type="transmembrane region" description="Helical" evidence="1">
    <location>
        <begin position="454"/>
        <end position="475"/>
    </location>
</feature>
<gene>
    <name evidence="2" type="ORF">BDD43_5327</name>
</gene>
<evidence type="ECO:0000313" key="3">
    <source>
        <dbReference type="Proteomes" id="UP000268007"/>
    </source>
</evidence>
<dbReference type="OrthoDB" id="9806195at2"/>
<dbReference type="AlphaFoldDB" id="A0A495J8Q9"/>
<evidence type="ECO:0000313" key="2">
    <source>
        <dbReference type="EMBL" id="RKR85071.1"/>
    </source>
</evidence>
<reference evidence="2 3" key="1">
    <citation type="submission" date="2018-10" db="EMBL/GenBank/DDBJ databases">
        <title>Genomic Encyclopedia of Archaeal and Bacterial Type Strains, Phase II (KMG-II): from individual species to whole genera.</title>
        <authorList>
            <person name="Goeker M."/>
        </authorList>
    </citation>
    <scope>NUCLEOTIDE SEQUENCE [LARGE SCALE GENOMIC DNA]</scope>
    <source>
        <strain evidence="2 3">DSM 18602</strain>
    </source>
</reference>
<keyword evidence="1" id="KW-0472">Membrane</keyword>
<comment type="caution">
    <text evidence="2">The sequence shown here is derived from an EMBL/GenBank/DDBJ whole genome shotgun (WGS) entry which is preliminary data.</text>
</comment>
<dbReference type="InterPro" id="IPR005625">
    <property type="entry name" value="PepSY-ass_TM"/>
</dbReference>
<protein>
    <submittedName>
        <fullName evidence="2">PepSY-associated transmembrane protein</fullName>
    </submittedName>
</protein>